<keyword evidence="3 8" id="KW-0812">Transmembrane</keyword>
<accession>A0A6L5XFZ8</accession>
<dbReference type="InterPro" id="IPR005807">
    <property type="entry name" value="SecE_bac"/>
</dbReference>
<dbReference type="RefSeq" id="WP_154327240.1">
    <property type="nucleotide sequence ID" value="NZ_CP045696.1"/>
</dbReference>
<evidence type="ECO:0000256" key="5">
    <source>
        <dbReference type="ARBA" id="ARBA00022989"/>
    </source>
</evidence>
<dbReference type="AlphaFoldDB" id="A0A6L5XFZ8"/>
<dbReference type="GO" id="GO:0006605">
    <property type="term" value="P:protein targeting"/>
    <property type="evidence" value="ECO:0007669"/>
    <property type="project" value="UniProtKB-UniRule"/>
</dbReference>
<proteinExistence type="inferred from homology"/>
<reference evidence="9 10" key="1">
    <citation type="submission" date="2019-08" db="EMBL/GenBank/DDBJ databases">
        <title>In-depth cultivation of the pig gut microbiome towards novel bacterial diversity and tailored functional studies.</title>
        <authorList>
            <person name="Wylensek D."/>
            <person name="Hitch T.C.A."/>
            <person name="Clavel T."/>
        </authorList>
    </citation>
    <scope>NUCLEOTIDE SEQUENCE [LARGE SCALE GENOMIC DNA]</scope>
    <source>
        <strain evidence="9 10">Oil-RF-744-WCA-WT-10</strain>
    </source>
</reference>
<comment type="subunit">
    <text evidence="8">Component of the Sec protein translocase complex. Heterotrimer consisting of SecY, SecE and SecG subunits. The heterotrimers can form oligomers, although 1 heterotrimer is thought to be able to translocate proteins. Interacts with the ribosome. Interacts with SecDF, and other proteins may be involved. Interacts with SecA.</text>
</comment>
<dbReference type="NCBIfam" id="TIGR00964">
    <property type="entry name" value="secE_bact"/>
    <property type="match status" value="1"/>
</dbReference>
<evidence type="ECO:0000256" key="6">
    <source>
        <dbReference type="ARBA" id="ARBA00023010"/>
    </source>
</evidence>
<dbReference type="GO" id="GO:0005886">
    <property type="term" value="C:plasma membrane"/>
    <property type="evidence" value="ECO:0007669"/>
    <property type="project" value="UniProtKB-SubCell"/>
</dbReference>
<evidence type="ECO:0000256" key="3">
    <source>
        <dbReference type="ARBA" id="ARBA00022692"/>
    </source>
</evidence>
<keyword evidence="2 8" id="KW-0813">Transport</keyword>
<sequence>MAKAKILTDLEESYNELVHKVSWPSKTDLANSTVIVMVASILMALVIWAVDAIISWGMENIIYRV</sequence>
<dbReference type="Proteomes" id="UP000483362">
    <property type="component" value="Unassembled WGS sequence"/>
</dbReference>
<comment type="function">
    <text evidence="8">Essential subunit of the Sec protein translocation channel SecYEG. Clamps together the 2 halves of SecY. May contact the channel plug during translocation.</text>
</comment>
<dbReference type="GO" id="GO:0009306">
    <property type="term" value="P:protein secretion"/>
    <property type="evidence" value="ECO:0007669"/>
    <property type="project" value="UniProtKB-UniRule"/>
</dbReference>
<keyword evidence="10" id="KW-1185">Reference proteome</keyword>
<keyword evidence="4 8" id="KW-0653">Protein transport</keyword>
<dbReference type="GO" id="GO:0043952">
    <property type="term" value="P:protein transport by the Sec complex"/>
    <property type="evidence" value="ECO:0007669"/>
    <property type="project" value="UniProtKB-UniRule"/>
</dbReference>
<keyword evidence="5 8" id="KW-1133">Transmembrane helix</keyword>
<feature type="transmembrane region" description="Helical" evidence="8">
    <location>
        <begin position="34"/>
        <end position="54"/>
    </location>
</feature>
<name>A0A6L5XFZ8_9BACT</name>
<keyword evidence="7 8" id="KW-0472">Membrane</keyword>
<comment type="caution">
    <text evidence="9">The sequence shown here is derived from an EMBL/GenBank/DDBJ whole genome shotgun (WGS) entry which is preliminary data.</text>
</comment>
<evidence type="ECO:0000256" key="8">
    <source>
        <dbReference type="HAMAP-Rule" id="MF_00422"/>
    </source>
</evidence>
<evidence type="ECO:0000256" key="4">
    <source>
        <dbReference type="ARBA" id="ARBA00022927"/>
    </source>
</evidence>
<comment type="subcellular location">
    <subcellularLocation>
        <location evidence="8">Cell membrane</location>
        <topology evidence="8">Single-pass membrane protein</topology>
    </subcellularLocation>
    <subcellularLocation>
        <location evidence="1">Membrane</location>
    </subcellularLocation>
</comment>
<dbReference type="GO" id="GO:0008320">
    <property type="term" value="F:protein transmembrane transporter activity"/>
    <property type="evidence" value="ECO:0007669"/>
    <property type="project" value="UniProtKB-UniRule"/>
</dbReference>
<keyword evidence="8" id="KW-1003">Cell membrane</keyword>
<evidence type="ECO:0000256" key="7">
    <source>
        <dbReference type="ARBA" id="ARBA00023136"/>
    </source>
</evidence>
<dbReference type="InterPro" id="IPR001901">
    <property type="entry name" value="Translocase_SecE/Sec61-g"/>
</dbReference>
<gene>
    <name evidence="8 9" type="primary">secE</name>
    <name evidence="9" type="ORF">FYJ29_11765</name>
</gene>
<evidence type="ECO:0000256" key="2">
    <source>
        <dbReference type="ARBA" id="ARBA00022448"/>
    </source>
</evidence>
<keyword evidence="6 8" id="KW-0811">Translocation</keyword>
<dbReference type="GO" id="GO:0065002">
    <property type="term" value="P:intracellular protein transmembrane transport"/>
    <property type="evidence" value="ECO:0007669"/>
    <property type="project" value="UniProtKB-UniRule"/>
</dbReference>
<organism evidence="9 10">
    <name type="scientific">Sodaliphilus pleomorphus</name>
    <dbReference type="NCBI Taxonomy" id="2606626"/>
    <lineage>
        <taxon>Bacteria</taxon>
        <taxon>Pseudomonadati</taxon>
        <taxon>Bacteroidota</taxon>
        <taxon>Bacteroidia</taxon>
        <taxon>Bacteroidales</taxon>
        <taxon>Muribaculaceae</taxon>
        <taxon>Sodaliphilus</taxon>
    </lineage>
</organism>
<dbReference type="Pfam" id="PF00584">
    <property type="entry name" value="SecE"/>
    <property type="match status" value="1"/>
</dbReference>
<dbReference type="HAMAP" id="MF_00422">
    <property type="entry name" value="SecE"/>
    <property type="match status" value="1"/>
</dbReference>
<protein>
    <recommendedName>
        <fullName evidence="8">Protein translocase subunit SecE</fullName>
    </recommendedName>
</protein>
<dbReference type="Gene3D" id="1.20.5.1030">
    <property type="entry name" value="Preprotein translocase secy subunit"/>
    <property type="match status" value="1"/>
</dbReference>
<dbReference type="EMBL" id="VULT01000021">
    <property type="protein sequence ID" value="MSS18425.1"/>
    <property type="molecule type" value="Genomic_DNA"/>
</dbReference>
<evidence type="ECO:0000313" key="10">
    <source>
        <dbReference type="Proteomes" id="UP000483362"/>
    </source>
</evidence>
<comment type="similarity">
    <text evidence="8">Belongs to the SecE/SEC61-gamma family.</text>
</comment>
<evidence type="ECO:0000256" key="1">
    <source>
        <dbReference type="ARBA" id="ARBA00004370"/>
    </source>
</evidence>
<evidence type="ECO:0000313" key="9">
    <source>
        <dbReference type="EMBL" id="MSS18425.1"/>
    </source>
</evidence>
<dbReference type="InterPro" id="IPR038379">
    <property type="entry name" value="SecE_sf"/>
</dbReference>